<keyword evidence="1" id="KW-0813">Transport</keyword>
<keyword evidence="1" id="KW-0812">Transmembrane</keyword>
<dbReference type="PROSITE" id="PS52016">
    <property type="entry name" value="TONB_DEPENDENT_REC_3"/>
    <property type="match status" value="1"/>
</dbReference>
<comment type="similarity">
    <text evidence="1">Belongs to the TonB-dependent receptor family.</text>
</comment>
<comment type="subcellular location">
    <subcellularLocation>
        <location evidence="1">Cell outer membrane</location>
        <topology evidence="1">Multi-pass membrane protein</topology>
    </subcellularLocation>
</comment>
<evidence type="ECO:0000256" key="1">
    <source>
        <dbReference type="PROSITE-ProRule" id="PRU01360"/>
    </source>
</evidence>
<sequence>MVLFQSAVFAQEKKGFLQNRFDGYSETITKNHTKEKLDELKNTLATTGVQFTYSNLDFNKQHEITHITLLVKNKKSSSTITLDSKEPIPNVSIGEAYGFVSITVDDSKTTQPASTEELLNKNNSRLENPIYILDGKIVSKKAVIALNVNSIQSLEVLQKESARKTYGNKGKNGAIIITTKRN</sequence>
<proteinExistence type="inferred from homology"/>
<keyword evidence="1" id="KW-0998">Cell outer membrane</keyword>
<keyword evidence="3" id="KW-1185">Reference proteome</keyword>
<dbReference type="Proteomes" id="UP000633278">
    <property type="component" value="Unassembled WGS sequence"/>
</dbReference>
<protein>
    <recommendedName>
        <fullName evidence="4">TonB-dependent outer membrane receptor, SusC/RagA subfamily, signature region</fullName>
    </recommendedName>
</protein>
<gene>
    <name evidence="2" type="ORF">GCM10011416_13960</name>
</gene>
<evidence type="ECO:0000313" key="2">
    <source>
        <dbReference type="EMBL" id="GGG97180.1"/>
    </source>
</evidence>
<reference evidence="2" key="2">
    <citation type="submission" date="2020-09" db="EMBL/GenBank/DDBJ databases">
        <authorList>
            <person name="Sun Q."/>
            <person name="Zhou Y."/>
        </authorList>
    </citation>
    <scope>NUCLEOTIDE SEQUENCE</scope>
    <source>
        <strain evidence="2">CGMCC 1.15763</strain>
    </source>
</reference>
<dbReference type="GO" id="GO:0009279">
    <property type="term" value="C:cell outer membrane"/>
    <property type="evidence" value="ECO:0007669"/>
    <property type="project" value="UniProtKB-SubCell"/>
</dbReference>
<keyword evidence="1" id="KW-0472">Membrane</keyword>
<dbReference type="InterPro" id="IPR037066">
    <property type="entry name" value="Plug_dom_sf"/>
</dbReference>
<dbReference type="EMBL" id="BMJW01000001">
    <property type="protein sequence ID" value="GGG97180.1"/>
    <property type="molecule type" value="Genomic_DNA"/>
</dbReference>
<comment type="caution">
    <text evidence="2">The sequence shown here is derived from an EMBL/GenBank/DDBJ whole genome shotgun (WGS) entry which is preliminary data.</text>
</comment>
<accession>A0A917MDM2</accession>
<evidence type="ECO:0000313" key="3">
    <source>
        <dbReference type="Proteomes" id="UP000633278"/>
    </source>
</evidence>
<evidence type="ECO:0008006" key="4">
    <source>
        <dbReference type="Google" id="ProtNLM"/>
    </source>
</evidence>
<keyword evidence="1" id="KW-1134">Transmembrane beta strand</keyword>
<dbReference type="InterPro" id="IPR039426">
    <property type="entry name" value="TonB-dep_rcpt-like"/>
</dbReference>
<organism evidence="2 3">
    <name type="scientific">Polaribacter pacificus</name>
    <dbReference type="NCBI Taxonomy" id="1775173"/>
    <lineage>
        <taxon>Bacteria</taxon>
        <taxon>Pseudomonadati</taxon>
        <taxon>Bacteroidota</taxon>
        <taxon>Flavobacteriia</taxon>
        <taxon>Flavobacteriales</taxon>
        <taxon>Flavobacteriaceae</taxon>
    </lineage>
</organism>
<dbReference type="Gene3D" id="2.170.130.10">
    <property type="entry name" value="TonB-dependent receptor, plug domain"/>
    <property type="match status" value="1"/>
</dbReference>
<dbReference type="AlphaFoldDB" id="A0A917MDM2"/>
<name>A0A917MDM2_9FLAO</name>
<reference evidence="2" key="1">
    <citation type="journal article" date="2014" name="Int. J. Syst. Evol. Microbiol.">
        <title>Complete genome sequence of Corynebacterium casei LMG S-19264T (=DSM 44701T), isolated from a smear-ripened cheese.</title>
        <authorList>
            <consortium name="US DOE Joint Genome Institute (JGI-PGF)"/>
            <person name="Walter F."/>
            <person name="Albersmeier A."/>
            <person name="Kalinowski J."/>
            <person name="Ruckert C."/>
        </authorList>
    </citation>
    <scope>NUCLEOTIDE SEQUENCE</scope>
    <source>
        <strain evidence="2">CGMCC 1.15763</strain>
    </source>
</reference>